<dbReference type="Gene3D" id="3.40.50.1820">
    <property type="entry name" value="alpha/beta hydrolase"/>
    <property type="match status" value="1"/>
</dbReference>
<comment type="caution">
    <text evidence="3">The sequence shown here is derived from an EMBL/GenBank/DDBJ whole genome shotgun (WGS) entry which is preliminary data.</text>
</comment>
<keyword evidence="1" id="KW-0732">Signal</keyword>
<feature type="signal peptide" evidence="1">
    <location>
        <begin position="1"/>
        <end position="25"/>
    </location>
</feature>
<name>A0ABR6GS99_9BURK</name>
<dbReference type="InterPro" id="IPR002925">
    <property type="entry name" value="Dienelactn_hydro"/>
</dbReference>
<evidence type="ECO:0000256" key="1">
    <source>
        <dbReference type="SAM" id="SignalP"/>
    </source>
</evidence>
<protein>
    <submittedName>
        <fullName evidence="3">Dienelactone hydrolase</fullName>
    </submittedName>
</protein>
<dbReference type="EMBL" id="JACHXO010000003">
    <property type="protein sequence ID" value="MBB3194981.1"/>
    <property type="molecule type" value="Genomic_DNA"/>
</dbReference>
<dbReference type="PANTHER" id="PTHR22946">
    <property type="entry name" value="DIENELACTONE HYDROLASE DOMAIN-CONTAINING PROTEIN-RELATED"/>
    <property type="match status" value="1"/>
</dbReference>
<keyword evidence="3" id="KW-0378">Hydrolase</keyword>
<evidence type="ECO:0000313" key="4">
    <source>
        <dbReference type="Proteomes" id="UP000574369"/>
    </source>
</evidence>
<organism evidence="3 4">
    <name type="scientific">Roseateles terrae</name>
    <dbReference type="NCBI Taxonomy" id="431060"/>
    <lineage>
        <taxon>Bacteria</taxon>
        <taxon>Pseudomonadati</taxon>
        <taxon>Pseudomonadota</taxon>
        <taxon>Betaproteobacteria</taxon>
        <taxon>Burkholderiales</taxon>
        <taxon>Sphaerotilaceae</taxon>
        <taxon>Roseateles</taxon>
    </lineage>
</organism>
<dbReference type="Proteomes" id="UP000574369">
    <property type="component" value="Unassembled WGS sequence"/>
</dbReference>
<proteinExistence type="predicted"/>
<sequence length="295" mass="31631">MSRQLHPLPLLLAALGFAFASAAQAAIQETIVRLPARVSDAYGKVVEQDMVVTLFEDDAPSKTLRPIAVLLHGRAADAAKRAAIGRATYRANARWLVHQGFAVVVPTRIGYGETGGEDVESSGTCNNKHYPPGYQAAAEESLVAMTFMQKRPGVDPDRVVVIGQSYGGATAIAMAAMNPPGLKAAINFAGGGGGNPETQPQEPCAPHRMRQMFASYGKTAKVPTLWIYTENDQWMGAKYPVQWHQAFVEAGGIGDFMQFGPNGKDGHGLFTQAPDVWKPHVSEFLKQQGLVAGQD</sequence>
<dbReference type="GO" id="GO:0016787">
    <property type="term" value="F:hydrolase activity"/>
    <property type="evidence" value="ECO:0007669"/>
    <property type="project" value="UniProtKB-KW"/>
</dbReference>
<feature type="chain" id="PRO_5046186143" evidence="1">
    <location>
        <begin position="26"/>
        <end position="295"/>
    </location>
</feature>
<reference evidence="3 4" key="1">
    <citation type="submission" date="2020-08" db="EMBL/GenBank/DDBJ databases">
        <title>Genomic Encyclopedia of Type Strains, Phase III (KMG-III): the genomes of soil and plant-associated and newly described type strains.</title>
        <authorList>
            <person name="Whitman W."/>
        </authorList>
    </citation>
    <scope>NUCLEOTIDE SEQUENCE [LARGE SCALE GENOMIC DNA]</scope>
    <source>
        <strain evidence="3 4">CECT 7247</strain>
    </source>
</reference>
<keyword evidence="4" id="KW-1185">Reference proteome</keyword>
<gene>
    <name evidence="3" type="ORF">FHS28_002377</name>
</gene>
<dbReference type="RefSeq" id="WP_088453087.1">
    <property type="nucleotide sequence ID" value="NZ_JACHXO010000003.1"/>
</dbReference>
<accession>A0ABR6GS99</accession>
<dbReference type="Pfam" id="PF01738">
    <property type="entry name" value="DLH"/>
    <property type="match status" value="1"/>
</dbReference>
<evidence type="ECO:0000313" key="3">
    <source>
        <dbReference type="EMBL" id="MBB3194981.1"/>
    </source>
</evidence>
<dbReference type="InterPro" id="IPR050261">
    <property type="entry name" value="FrsA_esterase"/>
</dbReference>
<feature type="domain" description="Dienelactone hydrolase" evidence="2">
    <location>
        <begin position="90"/>
        <end position="247"/>
    </location>
</feature>
<dbReference type="SUPFAM" id="SSF53474">
    <property type="entry name" value="alpha/beta-Hydrolases"/>
    <property type="match status" value="1"/>
</dbReference>
<evidence type="ECO:0000259" key="2">
    <source>
        <dbReference type="Pfam" id="PF01738"/>
    </source>
</evidence>
<dbReference type="InterPro" id="IPR029058">
    <property type="entry name" value="AB_hydrolase_fold"/>
</dbReference>